<proteinExistence type="predicted"/>
<dbReference type="GO" id="GO:0008168">
    <property type="term" value="F:methyltransferase activity"/>
    <property type="evidence" value="ECO:0007669"/>
    <property type="project" value="UniProtKB-KW"/>
</dbReference>
<evidence type="ECO:0000313" key="3">
    <source>
        <dbReference type="Proteomes" id="UP000830375"/>
    </source>
</evidence>
<keyword evidence="3" id="KW-1185">Reference proteome</keyword>
<keyword evidence="2" id="KW-0489">Methyltransferase</keyword>
<feature type="region of interest" description="Disordered" evidence="1">
    <location>
        <begin position="115"/>
        <end position="140"/>
    </location>
</feature>
<reference evidence="2 3" key="1">
    <citation type="submission" date="2022-01" db="EMBL/GenBank/DDBJ databases">
        <title>A high-quality chromosome-level genome assembly of rohu carp, Labeo rohita.</title>
        <authorList>
            <person name="Arick M.A. II"/>
            <person name="Hsu C.-Y."/>
            <person name="Magbanua Z."/>
            <person name="Pechanova O."/>
            <person name="Grover C."/>
            <person name="Miller E."/>
            <person name="Thrash A."/>
            <person name="Ezzel L."/>
            <person name="Alam S."/>
            <person name="Benzie J."/>
            <person name="Hamilton M."/>
            <person name="Karsi A."/>
            <person name="Lawrence M.L."/>
            <person name="Peterson D.G."/>
        </authorList>
    </citation>
    <scope>NUCLEOTIDE SEQUENCE [LARGE SCALE GENOMIC DNA]</scope>
    <source>
        <strain evidence="3">BAU-BD-2019</strain>
        <tissue evidence="2">Blood</tissue>
    </source>
</reference>
<evidence type="ECO:0000313" key="2">
    <source>
        <dbReference type="EMBL" id="KAI2659922.1"/>
    </source>
</evidence>
<organism evidence="2 3">
    <name type="scientific">Labeo rohita</name>
    <name type="common">Indian major carp</name>
    <name type="synonym">Cyprinus rohita</name>
    <dbReference type="NCBI Taxonomy" id="84645"/>
    <lineage>
        <taxon>Eukaryota</taxon>
        <taxon>Metazoa</taxon>
        <taxon>Chordata</taxon>
        <taxon>Craniata</taxon>
        <taxon>Vertebrata</taxon>
        <taxon>Euteleostomi</taxon>
        <taxon>Actinopterygii</taxon>
        <taxon>Neopterygii</taxon>
        <taxon>Teleostei</taxon>
        <taxon>Ostariophysi</taxon>
        <taxon>Cypriniformes</taxon>
        <taxon>Cyprinidae</taxon>
        <taxon>Labeoninae</taxon>
        <taxon>Labeonini</taxon>
        <taxon>Labeo</taxon>
    </lineage>
</organism>
<sequence>MTEEHDTLLESSGAHVYVGEGWSRRRKDPVRREGGPRPQPGRWPMVEPMEGGNMVEEELMTPGSQLTEVEQVGEEPRVETESHRARVTQRIRRAKAEQIAQVTKAQAGLRMTMVETERQKTKVEPQGAQRSQRYGGMRRSQRCVVLRRRQVNN</sequence>
<dbReference type="Proteomes" id="UP000830375">
    <property type="component" value="Unassembled WGS sequence"/>
</dbReference>
<evidence type="ECO:0000256" key="1">
    <source>
        <dbReference type="SAM" id="MobiDB-lite"/>
    </source>
</evidence>
<gene>
    <name evidence="2" type="ORF">H4Q32_022491</name>
</gene>
<protein>
    <submittedName>
        <fullName evidence="2">S-adenosylmethionine-dependent methyltransferase Rv3037c</fullName>
    </submittedName>
</protein>
<keyword evidence="2" id="KW-0808">Transferase</keyword>
<dbReference type="EMBL" id="JACTAM010000010">
    <property type="protein sequence ID" value="KAI2659922.1"/>
    <property type="molecule type" value="Genomic_DNA"/>
</dbReference>
<feature type="region of interest" description="Disordered" evidence="1">
    <location>
        <begin position="1"/>
        <end position="49"/>
    </location>
</feature>
<name>A0ABQ8MCA8_LABRO</name>
<dbReference type="GO" id="GO:0032259">
    <property type="term" value="P:methylation"/>
    <property type="evidence" value="ECO:0007669"/>
    <property type="project" value="UniProtKB-KW"/>
</dbReference>
<comment type="caution">
    <text evidence="2">The sequence shown here is derived from an EMBL/GenBank/DDBJ whole genome shotgun (WGS) entry which is preliminary data.</text>
</comment>
<accession>A0ABQ8MCA8</accession>